<evidence type="ECO:0000256" key="5">
    <source>
        <dbReference type="ARBA" id="ARBA00022842"/>
    </source>
</evidence>
<name>A0A7X4YCK2_9BACT</name>
<dbReference type="SUPFAM" id="SSF50324">
    <property type="entry name" value="Inorganic pyrophosphatase"/>
    <property type="match status" value="1"/>
</dbReference>
<accession>A0A7X4YCK2</accession>
<reference evidence="6 7" key="1">
    <citation type="submission" date="2020-01" db="EMBL/GenBank/DDBJ databases">
        <title>The draft genome sequence of Corallococcus exiguus DSM 14696.</title>
        <authorList>
            <person name="Zhang X."/>
            <person name="Zhu H."/>
        </authorList>
    </citation>
    <scope>NUCLEOTIDE SEQUENCE [LARGE SCALE GENOMIC DNA]</scope>
    <source>
        <strain evidence="6 7">DSM 14696</strain>
    </source>
</reference>
<dbReference type="Gene3D" id="3.90.80.10">
    <property type="entry name" value="Inorganic pyrophosphatase"/>
    <property type="match status" value="1"/>
</dbReference>
<dbReference type="EMBL" id="JAAAPK010000006">
    <property type="protein sequence ID" value="NBC42966.1"/>
    <property type="molecule type" value="Genomic_DNA"/>
</dbReference>
<dbReference type="GO" id="GO:0006796">
    <property type="term" value="P:phosphate-containing compound metabolic process"/>
    <property type="evidence" value="ECO:0007669"/>
    <property type="project" value="InterPro"/>
</dbReference>
<dbReference type="GO" id="GO:0005737">
    <property type="term" value="C:cytoplasm"/>
    <property type="evidence" value="ECO:0007669"/>
    <property type="project" value="InterPro"/>
</dbReference>
<evidence type="ECO:0000256" key="1">
    <source>
        <dbReference type="ARBA" id="ARBA00001946"/>
    </source>
</evidence>
<comment type="cofactor">
    <cofactor evidence="1">
        <name>Mg(2+)</name>
        <dbReference type="ChEBI" id="CHEBI:18420"/>
    </cofactor>
</comment>
<organism evidence="6 7">
    <name type="scientific">Corallococcus exiguus</name>
    <dbReference type="NCBI Taxonomy" id="83462"/>
    <lineage>
        <taxon>Bacteria</taxon>
        <taxon>Pseudomonadati</taxon>
        <taxon>Myxococcota</taxon>
        <taxon>Myxococcia</taxon>
        <taxon>Myxococcales</taxon>
        <taxon>Cystobacterineae</taxon>
        <taxon>Myxococcaceae</taxon>
        <taxon>Corallococcus</taxon>
    </lineage>
</organism>
<evidence type="ECO:0000313" key="7">
    <source>
        <dbReference type="Proteomes" id="UP000537825"/>
    </source>
</evidence>
<dbReference type="GO" id="GO:0000287">
    <property type="term" value="F:magnesium ion binding"/>
    <property type="evidence" value="ECO:0007669"/>
    <property type="project" value="InterPro"/>
</dbReference>
<dbReference type="InterPro" id="IPR008162">
    <property type="entry name" value="Pyrophosphatase"/>
</dbReference>
<evidence type="ECO:0000256" key="4">
    <source>
        <dbReference type="ARBA" id="ARBA00022801"/>
    </source>
</evidence>
<evidence type="ECO:0000256" key="2">
    <source>
        <dbReference type="ARBA" id="ARBA00012146"/>
    </source>
</evidence>
<comment type="caution">
    <text evidence="6">The sequence shown here is derived from an EMBL/GenBank/DDBJ whole genome shotgun (WGS) entry which is preliminary data.</text>
</comment>
<keyword evidence="3" id="KW-0479">Metal-binding</keyword>
<proteinExistence type="predicted"/>
<dbReference type="PROSITE" id="PS00387">
    <property type="entry name" value="PPASE"/>
    <property type="match status" value="1"/>
</dbReference>
<dbReference type="EC" id="3.6.1.1" evidence="2"/>
<evidence type="ECO:0000256" key="3">
    <source>
        <dbReference type="ARBA" id="ARBA00022723"/>
    </source>
</evidence>
<protein>
    <recommendedName>
        <fullName evidence="2">inorganic diphosphatase</fullName>
        <ecNumber evidence="2">3.6.1.1</ecNumber>
    </recommendedName>
</protein>
<keyword evidence="7" id="KW-1185">Reference proteome</keyword>
<gene>
    <name evidence="6" type="ORF">GTZ93_24495</name>
</gene>
<dbReference type="Proteomes" id="UP000537825">
    <property type="component" value="Unassembled WGS sequence"/>
</dbReference>
<sequence length="164" mass="17597">MDARPARGCACDGGAGGMSGPDLSVPPLPREPEVLIECPRFSMVKRRADGSVDFVSPLPCPYNYGSIPGLLSDDGDPLDAVVLGPRLSQGQRVRVPVVAVLGFIDAGKGDPKVVCGTHPMTPSERAGLERFFRVYALFKRGLHRVRGDVPDTRFVGWLREGPEA</sequence>
<dbReference type="AlphaFoldDB" id="A0A7X4YCK2"/>
<dbReference type="GO" id="GO:0004427">
    <property type="term" value="F:inorganic diphosphate phosphatase activity"/>
    <property type="evidence" value="ECO:0007669"/>
    <property type="project" value="UniProtKB-EC"/>
</dbReference>
<keyword evidence="5" id="KW-0460">Magnesium</keyword>
<keyword evidence="4" id="KW-0378">Hydrolase</keyword>
<dbReference type="InterPro" id="IPR036649">
    <property type="entry name" value="Pyrophosphatase_sf"/>
</dbReference>
<evidence type="ECO:0000313" key="6">
    <source>
        <dbReference type="EMBL" id="NBC42966.1"/>
    </source>
</evidence>
<dbReference type="Pfam" id="PF00719">
    <property type="entry name" value="Pyrophosphatase"/>
    <property type="match status" value="1"/>
</dbReference>